<dbReference type="GO" id="GO:0050354">
    <property type="term" value="F:triokinase activity"/>
    <property type="evidence" value="ECO:0007669"/>
    <property type="project" value="UniProtKB-EC"/>
</dbReference>
<dbReference type="InterPro" id="IPR036117">
    <property type="entry name" value="DhaL_dom_sf"/>
</dbReference>
<comment type="caution">
    <text evidence="15">The sequence shown here is derived from an EMBL/GenBank/DDBJ whole genome shotgun (WGS) entry which is preliminary data.</text>
</comment>
<feature type="domain" description="DhaL" evidence="13">
    <location>
        <begin position="414"/>
        <end position="633"/>
    </location>
</feature>
<evidence type="ECO:0000259" key="13">
    <source>
        <dbReference type="PROSITE" id="PS51480"/>
    </source>
</evidence>
<dbReference type="PANTHER" id="PTHR28629:SF4">
    <property type="entry name" value="TRIOKINASE_FMN CYCLASE"/>
    <property type="match status" value="1"/>
</dbReference>
<evidence type="ECO:0000313" key="16">
    <source>
        <dbReference type="Proteomes" id="UP000022910"/>
    </source>
</evidence>
<dbReference type="HOGENOM" id="CLU_017054_6_0_1"/>
<protein>
    <submittedName>
        <fullName evidence="15">Dak1p</fullName>
    </submittedName>
</protein>
<comment type="catalytic activity">
    <reaction evidence="10">
        <text>dihydroxyacetone + ATP = dihydroxyacetone phosphate + ADP + H(+)</text>
        <dbReference type="Rhea" id="RHEA:15773"/>
        <dbReference type="ChEBI" id="CHEBI:15378"/>
        <dbReference type="ChEBI" id="CHEBI:16016"/>
        <dbReference type="ChEBI" id="CHEBI:30616"/>
        <dbReference type="ChEBI" id="CHEBI:57642"/>
        <dbReference type="ChEBI" id="CHEBI:456216"/>
        <dbReference type="EC" id="2.7.1.29"/>
    </reaction>
</comment>
<evidence type="ECO:0000259" key="14">
    <source>
        <dbReference type="PROSITE" id="PS51481"/>
    </source>
</evidence>
<feature type="binding site" evidence="12">
    <location>
        <begin position="93"/>
        <end position="96"/>
    </location>
    <ligand>
        <name>substrate</name>
    </ligand>
</feature>
<evidence type="ECO:0000256" key="9">
    <source>
        <dbReference type="ARBA" id="ARBA00047974"/>
    </source>
</evidence>
<dbReference type="Pfam" id="PF02734">
    <property type="entry name" value="Dak2"/>
    <property type="match status" value="1"/>
</dbReference>
<evidence type="ECO:0000256" key="12">
    <source>
        <dbReference type="PIRSR" id="PIRSR612734-2"/>
    </source>
</evidence>
<dbReference type="UniPathway" id="UPA00617">
    <property type="reaction ID" value="UER00669"/>
</dbReference>
<reference evidence="15 16" key="1">
    <citation type="submission" date="2014-02" db="EMBL/GenBank/DDBJ databases">
        <title>Single nucleus genome sequencing reveals high similarity among nuclei of an endomycorrhizal fungus.</title>
        <authorList>
            <person name="Lin K."/>
            <person name="Geurts R."/>
            <person name="Zhang Z."/>
            <person name="Limpens E."/>
            <person name="Saunders D.G."/>
            <person name="Mu D."/>
            <person name="Pang E."/>
            <person name="Cao H."/>
            <person name="Cha H."/>
            <person name="Lin T."/>
            <person name="Zhou Q."/>
            <person name="Shang Y."/>
            <person name="Li Y."/>
            <person name="Ivanov S."/>
            <person name="Sharma T."/>
            <person name="Velzen R.V."/>
            <person name="Ruijter N.D."/>
            <person name="Aanen D.K."/>
            <person name="Win J."/>
            <person name="Kamoun S."/>
            <person name="Bisseling T."/>
            <person name="Huang S."/>
        </authorList>
    </citation>
    <scope>NUCLEOTIDE SEQUENCE [LARGE SCALE GENOMIC DNA]</scope>
    <source>
        <strain evidence="16">DAOM197198w</strain>
    </source>
</reference>
<feature type="active site" description="Tele-hemiaminal-histidine intermediate" evidence="11">
    <location>
        <position position="258"/>
    </location>
</feature>
<dbReference type="GO" id="GO:0019588">
    <property type="term" value="P:anaerobic glycerol catabolic process"/>
    <property type="evidence" value="ECO:0007669"/>
    <property type="project" value="UniProtKB-UniPathway"/>
</dbReference>
<dbReference type="Proteomes" id="UP000022910">
    <property type="component" value="Unassembled WGS sequence"/>
</dbReference>
<evidence type="ECO:0000256" key="10">
    <source>
        <dbReference type="ARBA" id="ARBA00048898"/>
    </source>
</evidence>
<evidence type="ECO:0000256" key="7">
    <source>
        <dbReference type="ARBA" id="ARBA00022798"/>
    </source>
</evidence>
<feature type="binding site" evidence="12">
    <location>
        <position position="144"/>
    </location>
    <ligand>
        <name>substrate</name>
    </ligand>
</feature>
<dbReference type="SUPFAM" id="SSF82549">
    <property type="entry name" value="DAK1/DegV-like"/>
    <property type="match status" value="1"/>
</dbReference>
<dbReference type="STRING" id="1432141.A0A015LJ19"/>
<keyword evidence="6" id="KW-0418">Kinase</keyword>
<feature type="domain" description="DhaK" evidence="14">
    <location>
        <begin position="45"/>
        <end position="378"/>
    </location>
</feature>
<dbReference type="InterPro" id="IPR050861">
    <property type="entry name" value="Dihydroxyacetone_Kinase"/>
</dbReference>
<comment type="similarity">
    <text evidence="3">Belongs to the dihydroxyacetone kinase (DAK) family.</text>
</comment>
<proteinExistence type="inferred from homology"/>
<gene>
    <name evidence="15" type="ORF">RirG_067360</name>
</gene>
<dbReference type="FunFam" id="3.40.50.10440:FF:000001">
    <property type="entry name" value="Dihydroxyacetone kinase, DhaK subunit"/>
    <property type="match status" value="1"/>
</dbReference>
<evidence type="ECO:0000256" key="8">
    <source>
        <dbReference type="ARBA" id="ARBA00022840"/>
    </source>
</evidence>
<evidence type="ECO:0000256" key="11">
    <source>
        <dbReference type="PIRSR" id="PIRSR612734-1"/>
    </source>
</evidence>
<dbReference type="GO" id="GO:0005524">
    <property type="term" value="F:ATP binding"/>
    <property type="evidence" value="ECO:0007669"/>
    <property type="project" value="UniProtKB-KW"/>
</dbReference>
<evidence type="ECO:0000256" key="3">
    <source>
        <dbReference type="ARBA" id="ARBA00008757"/>
    </source>
</evidence>
<keyword evidence="16" id="KW-1185">Reference proteome</keyword>
<dbReference type="EMBL" id="JEMT01015174">
    <property type="protein sequence ID" value="EXX72651.1"/>
    <property type="molecule type" value="Genomic_DNA"/>
</dbReference>
<dbReference type="PANTHER" id="PTHR28629">
    <property type="entry name" value="TRIOKINASE/FMN CYCLASE"/>
    <property type="match status" value="1"/>
</dbReference>
<dbReference type="Gene3D" id="3.40.50.10440">
    <property type="entry name" value="Dihydroxyacetone kinase, domain 1"/>
    <property type="match status" value="1"/>
</dbReference>
<keyword evidence="5" id="KW-0547">Nucleotide-binding</keyword>
<dbReference type="SMART" id="SM01120">
    <property type="entry name" value="Dak2"/>
    <property type="match status" value="1"/>
</dbReference>
<name>A0A015LJ19_RHIIW</name>
<keyword evidence="8" id="KW-0067">ATP-binding</keyword>
<dbReference type="PROSITE" id="PS51480">
    <property type="entry name" value="DHAL"/>
    <property type="match status" value="1"/>
</dbReference>
<evidence type="ECO:0000256" key="1">
    <source>
        <dbReference type="ARBA" id="ARBA00003264"/>
    </source>
</evidence>
<sequence>MSDCVIAFAFHLAVFHKSRIFRDKFSKMESNKESPSRRPKHFVNDPNKIVIESLRGLCLSYPSLRFIEKEKIVYRADIDDIRKKQVTLISGGGAGHEPAHVAFVGPNLLSAAVSGNIFASPSTSQILAAIRRVQSPHGTLLIVKNYTGDCLNFGLAAEKAKAEGIKVEIVIVGDDVGVGRQQSGLVGRRGLAGTIFVHKIAGAMAAKRASLKEVKNAALLVAENIGTIGVTFDRCTIPGTTKSSFLPDDEIELGMGIHGEPGFQKISLPPSSELVQKMLDTIINTNDEDRSFLDINPEKDKIALLVNNLGGISALELGVVLNDAFNYLVKKNFYVRRVYVGHYMTSLNMPGVSLSILKLPKNLDVVPLLDIKAETPGWVNHSKVDISNLDVSLDEKVSFKEKEEDLFVVNVNSQLFESTIKAACNALIQAEPEITKYDTIVGDGDCGLTLKYGATDILKALEEKQIMTNDLSGGLMKISNILERGGTIGFLYCLFIGAISNSLRYFVAAKIEDNDNKKDQILVDGKCIGASLKSALSTLQNYTPARKGDRTMMDVIIPFITSFTDILFSTNDDNTMIAFKDAIEAARIGAESTKGMKPKLGRSTYIANNIIKEAQVPDPGAWAAYVILNGIYDHLSE</sequence>
<dbReference type="PROSITE" id="PS51481">
    <property type="entry name" value="DHAK"/>
    <property type="match status" value="1"/>
</dbReference>
<feature type="binding site" evidence="12">
    <location>
        <position position="149"/>
    </location>
    <ligand>
        <name>substrate</name>
    </ligand>
</feature>
<dbReference type="FunFam" id="3.30.1180.20:FF:000001">
    <property type="entry name" value="Dihydroxyacetone kinase 1"/>
    <property type="match status" value="1"/>
</dbReference>
<organism evidence="15 16">
    <name type="scientific">Rhizophagus irregularis (strain DAOM 197198w)</name>
    <name type="common">Glomus intraradices</name>
    <dbReference type="NCBI Taxonomy" id="1432141"/>
    <lineage>
        <taxon>Eukaryota</taxon>
        <taxon>Fungi</taxon>
        <taxon>Fungi incertae sedis</taxon>
        <taxon>Mucoromycota</taxon>
        <taxon>Glomeromycotina</taxon>
        <taxon>Glomeromycetes</taxon>
        <taxon>Glomerales</taxon>
        <taxon>Glomeraceae</taxon>
        <taxon>Rhizophagus</taxon>
    </lineage>
</organism>
<evidence type="ECO:0000256" key="5">
    <source>
        <dbReference type="ARBA" id="ARBA00022741"/>
    </source>
</evidence>
<evidence type="ECO:0000313" key="15">
    <source>
        <dbReference type="EMBL" id="EXX72651.1"/>
    </source>
</evidence>
<keyword evidence="4" id="KW-0808">Transferase</keyword>
<dbReference type="Gene3D" id="1.25.40.340">
    <property type="match status" value="1"/>
</dbReference>
<dbReference type="InterPro" id="IPR012734">
    <property type="entry name" value="DhaK_ATP"/>
</dbReference>
<dbReference type="FunFam" id="1.25.40.340:FF:000002">
    <property type="entry name" value="Dihydroxyacetone kinase, L subunit"/>
    <property type="match status" value="1"/>
</dbReference>
<dbReference type="GO" id="GO:0005829">
    <property type="term" value="C:cytosol"/>
    <property type="evidence" value="ECO:0007669"/>
    <property type="project" value="TreeGrafter"/>
</dbReference>
<dbReference type="Pfam" id="PF02733">
    <property type="entry name" value="Dak1"/>
    <property type="match status" value="1"/>
</dbReference>
<dbReference type="OrthoDB" id="1724672at2759"/>
<dbReference type="Gene3D" id="3.30.1180.20">
    <property type="entry name" value="Dihydroxyacetone kinase, domain 2"/>
    <property type="match status" value="1"/>
</dbReference>
<dbReference type="InterPro" id="IPR004006">
    <property type="entry name" value="DhaK_dom"/>
</dbReference>
<comment type="function">
    <text evidence="1">Catalyzes both the phosphorylation of dihydroxyacetone and of glyceraldehyde.</text>
</comment>
<dbReference type="InterPro" id="IPR004007">
    <property type="entry name" value="DhaL_dom"/>
</dbReference>
<keyword evidence="7" id="KW-0319">Glycerol metabolism</keyword>
<dbReference type="AlphaFoldDB" id="A0A015LJ19"/>
<dbReference type="GO" id="GO:0004371">
    <property type="term" value="F:glycerone kinase activity"/>
    <property type="evidence" value="ECO:0007669"/>
    <property type="project" value="UniProtKB-EC"/>
</dbReference>
<evidence type="ECO:0000256" key="4">
    <source>
        <dbReference type="ARBA" id="ARBA00022679"/>
    </source>
</evidence>
<evidence type="ECO:0000256" key="2">
    <source>
        <dbReference type="ARBA" id="ARBA00004778"/>
    </source>
</evidence>
<dbReference type="OMA" id="ALNMNGF"/>
<dbReference type="NCBIfam" id="TIGR02361">
    <property type="entry name" value="dak_ATP"/>
    <property type="match status" value="1"/>
</dbReference>
<dbReference type="SUPFAM" id="SSF101473">
    <property type="entry name" value="DhaL-like"/>
    <property type="match status" value="1"/>
</dbReference>
<comment type="pathway">
    <text evidence="2">Polyol metabolism; glycerol fermentation; glycerone phosphate from glycerol (oxidative route): step 2/2.</text>
</comment>
<evidence type="ECO:0000256" key="6">
    <source>
        <dbReference type="ARBA" id="ARBA00022777"/>
    </source>
</evidence>
<comment type="catalytic activity">
    <reaction evidence="9">
        <text>D-glyceraldehyde + ATP = D-glyceraldehyde 3-phosphate + ADP + H(+)</text>
        <dbReference type="Rhea" id="RHEA:13941"/>
        <dbReference type="ChEBI" id="CHEBI:15378"/>
        <dbReference type="ChEBI" id="CHEBI:17378"/>
        <dbReference type="ChEBI" id="CHEBI:30616"/>
        <dbReference type="ChEBI" id="CHEBI:59776"/>
        <dbReference type="ChEBI" id="CHEBI:456216"/>
        <dbReference type="EC" id="2.7.1.28"/>
    </reaction>
</comment>
<accession>A0A015LJ19</accession>